<dbReference type="Pfam" id="PF04339">
    <property type="entry name" value="FemAB_like"/>
    <property type="match status" value="1"/>
</dbReference>
<dbReference type="AlphaFoldDB" id="A0A1V1PG50"/>
<dbReference type="PANTHER" id="PTHR47017">
    <property type="entry name" value="ACYL-COA"/>
    <property type="match status" value="1"/>
</dbReference>
<evidence type="ECO:0000256" key="1">
    <source>
        <dbReference type="SAM" id="Coils"/>
    </source>
</evidence>
<proteinExistence type="predicted"/>
<reference evidence="3" key="1">
    <citation type="submission" date="2012-11" db="EMBL/GenBank/DDBJ databases">
        <authorList>
            <person name="Lucero-Rivera Y.E."/>
            <person name="Tovar-Ramirez D."/>
        </authorList>
    </citation>
    <scope>NUCLEOTIDE SEQUENCE [LARGE SCALE GENOMIC DNA]</scope>
    <source>
        <strain evidence="3">Araruama</strain>
    </source>
</reference>
<evidence type="ECO:0000313" key="3">
    <source>
        <dbReference type="Proteomes" id="UP000189670"/>
    </source>
</evidence>
<dbReference type="Gene3D" id="3.40.630.30">
    <property type="match status" value="1"/>
</dbReference>
<gene>
    <name evidence="2" type="ORF">OMM_06745</name>
</gene>
<name>A0A1V1PG50_9BACT</name>
<dbReference type="SUPFAM" id="SSF55729">
    <property type="entry name" value="Acyl-CoA N-acyltransferases (Nat)"/>
    <property type="match status" value="1"/>
</dbReference>
<dbReference type="InterPro" id="IPR016181">
    <property type="entry name" value="Acyl_CoA_acyltransferase"/>
</dbReference>
<accession>A0A1V1PG50</accession>
<comment type="caution">
    <text evidence="2">The sequence shown here is derived from an EMBL/GenBank/DDBJ whole genome shotgun (WGS) entry which is preliminary data.</text>
</comment>
<dbReference type="Proteomes" id="UP000189670">
    <property type="component" value="Unassembled WGS sequence"/>
</dbReference>
<evidence type="ECO:0000313" key="2">
    <source>
        <dbReference type="EMBL" id="ETR73754.1"/>
    </source>
</evidence>
<feature type="coiled-coil region" evidence="1">
    <location>
        <begin position="367"/>
        <end position="395"/>
    </location>
</feature>
<protein>
    <recommendedName>
        <fullName evidence="4">BioF2-like acetyltransferase domain-containing protein</fullName>
    </recommendedName>
</protein>
<evidence type="ECO:0008006" key="4">
    <source>
        <dbReference type="Google" id="ProtNLM"/>
    </source>
</evidence>
<dbReference type="EMBL" id="ATBP01000040">
    <property type="protein sequence ID" value="ETR73754.1"/>
    <property type="molecule type" value="Genomic_DNA"/>
</dbReference>
<dbReference type="PANTHER" id="PTHR47017:SF1">
    <property type="entry name" value="ACYL-COA"/>
    <property type="match status" value="1"/>
</dbReference>
<keyword evidence="1" id="KW-0175">Coiled coil</keyword>
<organism evidence="2 3">
    <name type="scientific">Candidatus Magnetoglobus multicellularis str. Araruama</name>
    <dbReference type="NCBI Taxonomy" id="890399"/>
    <lineage>
        <taxon>Bacteria</taxon>
        <taxon>Pseudomonadati</taxon>
        <taxon>Thermodesulfobacteriota</taxon>
        <taxon>Desulfobacteria</taxon>
        <taxon>Desulfobacterales</taxon>
        <taxon>Desulfobacteraceae</taxon>
        <taxon>Candidatus Magnetoglobus</taxon>
    </lineage>
</organism>
<dbReference type="InterPro" id="IPR007434">
    <property type="entry name" value="FemAB-like"/>
</dbReference>
<sequence length="396" mass="47176">MSSSKSLQEKPYNAQWNASIEYIERMAWNQLAIPMQNPFLEWEWLYLLENSKSVSSNRGWYPRHLTLFENNRMIAAAPLYIKMNSDGEYIYDMDWIRIARRIDISYYPKMVGMTPMTPVPGYRFLIDPGYDEMLITRIMVNVITQYCKNKNISGCHFLYVDSEWVPMMQHMRFVEWKHYTFQWQNKGYDSFDDFLQALKPSHRRNVKKERKALEKQNIEIKFSVNDEIPHANYAKMAKFYSNTGTKYDPEAESFFTPAFFELLPKFFRHRSMFVAAYSREKPDDPLALAYFTHKNRLLSGRYWGAAFDIPFLHFNVCYYSGIKWAIENNFIIFDPGAGGSHKIKRGFPAKLVYSLHYYIDWRLQFFMAQHIDEINLLEQKEIDLINENLKNLQQTA</sequence>